<sequence>MVILCADVGGSYIEFAQSDACHRLAHRQRVPTPTQDLDLFVAALASLADGYDRAIPLHIAIAGVCAPITGRTRAANIPCIYDVPLRQVLMQRLQRDVLVANDAHCFALNEAMQGVGQGHDIVFGVILGTGVGGGLIVHGLPVIGPGGLAGEWGHGPFITDSALPARAPLLPCQCGQQGCLDTIGGARGIERLHLFLHGEELAIRPILTHWANGEPRAIETINVWLDRMSAGLAMVVNVTGASIVPVGGGLAHQTRLLHALDEKVRGRILRQDAAALVVPGALPAESGLAGASWLKS</sequence>
<dbReference type="EMBL" id="JUFX02000090">
    <property type="protein sequence ID" value="KPH87866.1"/>
    <property type="molecule type" value="Genomic_DNA"/>
</dbReference>
<dbReference type="GO" id="GO:0004396">
    <property type="term" value="F:hexokinase activity"/>
    <property type="evidence" value="ECO:0007669"/>
    <property type="project" value="TreeGrafter"/>
</dbReference>
<proteinExistence type="predicted"/>
<gene>
    <name evidence="1" type="ORF">GLUCOINTEAF2_0201948</name>
</gene>
<dbReference type="InterPro" id="IPR049874">
    <property type="entry name" value="ROK_cs"/>
</dbReference>
<dbReference type="PANTHER" id="PTHR18964:SF174">
    <property type="entry name" value="D-ALLOSE KINASE-RELATED"/>
    <property type="match status" value="1"/>
</dbReference>
<comment type="caution">
    <text evidence="1">The sequence shown here is derived from an EMBL/GenBank/DDBJ whole genome shotgun (WGS) entry which is preliminary data.</text>
</comment>
<dbReference type="Pfam" id="PF00480">
    <property type="entry name" value="ROK"/>
    <property type="match status" value="1"/>
</dbReference>
<dbReference type="Proteomes" id="UP000031553">
    <property type="component" value="Unassembled WGS sequence"/>
</dbReference>
<dbReference type="OrthoDB" id="9810372at2"/>
<dbReference type="PROSITE" id="PS01125">
    <property type="entry name" value="ROK"/>
    <property type="match status" value="1"/>
</dbReference>
<name>A0A0N0MFQ3_9PROT</name>
<dbReference type="InterPro" id="IPR043129">
    <property type="entry name" value="ATPase_NBD"/>
</dbReference>
<dbReference type="RefSeq" id="WP_039734768.1">
    <property type="nucleotide sequence ID" value="NZ_JUFX02000090.1"/>
</dbReference>
<evidence type="ECO:0000313" key="1">
    <source>
        <dbReference type="EMBL" id="KPH87866.1"/>
    </source>
</evidence>
<accession>A0A0N0MFQ3</accession>
<dbReference type="AlphaFoldDB" id="A0A0N0MFQ3"/>
<dbReference type="CDD" id="cd24057">
    <property type="entry name" value="ASKHA_NBD_ROK_NAGK"/>
    <property type="match status" value="1"/>
</dbReference>
<protein>
    <submittedName>
        <fullName evidence="1">ROK family protein</fullName>
    </submittedName>
</protein>
<dbReference type="InterPro" id="IPR000600">
    <property type="entry name" value="ROK"/>
</dbReference>
<dbReference type="SUPFAM" id="SSF53067">
    <property type="entry name" value="Actin-like ATPase domain"/>
    <property type="match status" value="1"/>
</dbReference>
<evidence type="ECO:0000313" key="2">
    <source>
        <dbReference type="Proteomes" id="UP000031553"/>
    </source>
</evidence>
<dbReference type="PANTHER" id="PTHR18964">
    <property type="entry name" value="ROK (REPRESSOR, ORF, KINASE) FAMILY"/>
    <property type="match status" value="1"/>
</dbReference>
<dbReference type="Gene3D" id="3.30.420.40">
    <property type="match status" value="2"/>
</dbReference>
<organism evidence="1 2">
    <name type="scientific">Komagataeibacter intermedius AF2</name>
    <dbReference type="NCBI Taxonomy" id="1458464"/>
    <lineage>
        <taxon>Bacteria</taxon>
        <taxon>Pseudomonadati</taxon>
        <taxon>Pseudomonadota</taxon>
        <taxon>Alphaproteobacteria</taxon>
        <taxon>Acetobacterales</taxon>
        <taxon>Acetobacteraceae</taxon>
        <taxon>Komagataeibacter</taxon>
    </lineage>
</organism>
<reference evidence="1 2" key="1">
    <citation type="submission" date="2015-07" db="EMBL/GenBank/DDBJ databases">
        <title>Draft Genome Sequence of Komagataeibacter intermedius Strain AF2, Isolated from Kombucha Tea.</title>
        <authorList>
            <person name="Santos R.A."/>
            <person name="Berretta A.A."/>
            <person name="Barud H.S."/>
            <person name="Ribeiro S.J."/>
            <person name="Gonzalez-Garcia L.N."/>
            <person name="Zucchi T.D."/>
            <person name="Goldman G.H."/>
            <person name="Riano-Pachon D.M."/>
        </authorList>
    </citation>
    <scope>NUCLEOTIDE SEQUENCE [LARGE SCALE GENOMIC DNA]</scope>
    <source>
        <strain evidence="1 2">AF2</strain>
    </source>
</reference>